<sequence>MNYSFLVAICAALSLVGASPLGAPSTIPGLIGRELGLRAAPGCSVGSCGGQIPNNVVCCTGWACINASAGGTCFKFFGRDNKADESPELSKKDVRDI</sequence>
<feature type="chain" id="PRO_5045916298" evidence="1">
    <location>
        <begin position="19"/>
        <end position="97"/>
    </location>
</feature>
<keyword evidence="1" id="KW-0732">Signal</keyword>
<reference evidence="3" key="1">
    <citation type="submission" date="2024-06" db="EMBL/GenBank/DDBJ databases">
        <title>Multi-omics analyses provide insights into the biosynthesis of the anticancer antibiotic pleurotin in Hohenbuehelia grisea.</title>
        <authorList>
            <person name="Weaver J.A."/>
            <person name="Alberti F."/>
        </authorList>
    </citation>
    <scope>NUCLEOTIDE SEQUENCE [LARGE SCALE GENOMIC DNA]</scope>
    <source>
        <strain evidence="3">T-177</strain>
    </source>
</reference>
<gene>
    <name evidence="2" type="ORF">HGRIS_003079</name>
</gene>
<comment type="caution">
    <text evidence="2">The sequence shown here is derived from an EMBL/GenBank/DDBJ whole genome shotgun (WGS) entry which is preliminary data.</text>
</comment>
<dbReference type="EMBL" id="JASNQZ010000006">
    <property type="protein sequence ID" value="KAL0956977.1"/>
    <property type="molecule type" value="Genomic_DNA"/>
</dbReference>
<feature type="signal peptide" evidence="1">
    <location>
        <begin position="1"/>
        <end position="18"/>
    </location>
</feature>
<dbReference type="Proteomes" id="UP001556367">
    <property type="component" value="Unassembled WGS sequence"/>
</dbReference>
<evidence type="ECO:0000256" key="1">
    <source>
        <dbReference type="SAM" id="SignalP"/>
    </source>
</evidence>
<keyword evidence="3" id="KW-1185">Reference proteome</keyword>
<organism evidence="2 3">
    <name type="scientific">Hohenbuehelia grisea</name>
    <dbReference type="NCBI Taxonomy" id="104357"/>
    <lineage>
        <taxon>Eukaryota</taxon>
        <taxon>Fungi</taxon>
        <taxon>Dikarya</taxon>
        <taxon>Basidiomycota</taxon>
        <taxon>Agaricomycotina</taxon>
        <taxon>Agaricomycetes</taxon>
        <taxon>Agaricomycetidae</taxon>
        <taxon>Agaricales</taxon>
        <taxon>Pleurotineae</taxon>
        <taxon>Pleurotaceae</taxon>
        <taxon>Hohenbuehelia</taxon>
    </lineage>
</organism>
<proteinExistence type="predicted"/>
<name>A0ABR3JN94_9AGAR</name>
<evidence type="ECO:0000313" key="2">
    <source>
        <dbReference type="EMBL" id="KAL0956977.1"/>
    </source>
</evidence>
<accession>A0ABR3JN94</accession>
<protein>
    <submittedName>
        <fullName evidence="2">Uncharacterized protein</fullName>
    </submittedName>
</protein>
<evidence type="ECO:0000313" key="3">
    <source>
        <dbReference type="Proteomes" id="UP001556367"/>
    </source>
</evidence>